<sequence length="79" mass="7994">MNRTGRIATLTATTALILALPFGGAAPGASAEPAETAPAVASKPDGPLESSLAVLATGAIAGAGTVLIVRRHHRRNRRR</sequence>
<comment type="caution">
    <text evidence="1">The sequence shown here is derived from an EMBL/GenBank/DDBJ whole genome shotgun (WGS) entry which is preliminary data.</text>
</comment>
<evidence type="ECO:0000313" key="1">
    <source>
        <dbReference type="EMBL" id="MEJ8635878.1"/>
    </source>
</evidence>
<gene>
    <name evidence="1" type="ORF">WKI67_21100</name>
</gene>
<organism evidence="1 2">
    <name type="scientific">Streptomyces achmelvichensis</name>
    <dbReference type="NCBI Taxonomy" id="3134111"/>
    <lineage>
        <taxon>Bacteria</taxon>
        <taxon>Bacillati</taxon>
        <taxon>Actinomycetota</taxon>
        <taxon>Actinomycetes</taxon>
        <taxon>Kitasatosporales</taxon>
        <taxon>Streptomycetaceae</taxon>
        <taxon>Streptomyces</taxon>
    </lineage>
</organism>
<protein>
    <submittedName>
        <fullName evidence="1">Uncharacterized protein</fullName>
    </submittedName>
</protein>
<dbReference type="EMBL" id="JBBKAJ010000022">
    <property type="protein sequence ID" value="MEJ8635878.1"/>
    <property type="molecule type" value="Genomic_DNA"/>
</dbReference>
<proteinExistence type="predicted"/>
<keyword evidence="2" id="KW-1185">Reference proteome</keyword>
<name>A0ACC6PX37_9ACTN</name>
<reference evidence="1" key="1">
    <citation type="submission" date="2024-03" db="EMBL/GenBank/DDBJ databases">
        <title>Novel Streptomyces species of biotechnological and ecological value are a feature of Machair soil.</title>
        <authorList>
            <person name="Prole J.R."/>
            <person name="Goodfellow M."/>
            <person name="Allenby N."/>
            <person name="Ward A.C."/>
        </authorList>
    </citation>
    <scope>NUCLEOTIDE SEQUENCE</scope>
    <source>
        <strain evidence="1">MS2.AVA.5</strain>
    </source>
</reference>
<accession>A0ACC6PX37</accession>
<evidence type="ECO:0000313" key="2">
    <source>
        <dbReference type="Proteomes" id="UP001377168"/>
    </source>
</evidence>
<dbReference type="Proteomes" id="UP001377168">
    <property type="component" value="Unassembled WGS sequence"/>
</dbReference>